<dbReference type="KEGG" id="oxy:HCG48_21580"/>
<dbReference type="InterPro" id="IPR036366">
    <property type="entry name" value="PGBDSf"/>
</dbReference>
<dbReference type="GO" id="GO:0003796">
    <property type="term" value="F:lysozyme activity"/>
    <property type="evidence" value="ECO:0007669"/>
    <property type="project" value="InterPro"/>
</dbReference>
<dbReference type="SMART" id="SM00641">
    <property type="entry name" value="Glyco_25"/>
    <property type="match status" value="1"/>
</dbReference>
<evidence type="ECO:0000313" key="6">
    <source>
        <dbReference type="EMBL" id="QIZ72868.1"/>
    </source>
</evidence>
<dbReference type="SUPFAM" id="SSF51445">
    <property type="entry name" value="(Trans)glycosidases"/>
    <property type="match status" value="1"/>
</dbReference>
<dbReference type="Gene3D" id="1.10.101.10">
    <property type="entry name" value="PGBD-like superfamily/PGBD"/>
    <property type="match status" value="1"/>
</dbReference>
<gene>
    <name evidence="6" type="ORF">HCG48_21580</name>
</gene>
<evidence type="ECO:0000256" key="3">
    <source>
        <dbReference type="ARBA" id="ARBA00023295"/>
    </source>
</evidence>
<evidence type="ECO:0000256" key="1">
    <source>
        <dbReference type="ARBA" id="ARBA00010646"/>
    </source>
</evidence>
<feature type="compositionally biased region" description="Pro residues" evidence="4">
    <location>
        <begin position="262"/>
        <end position="289"/>
    </location>
</feature>
<dbReference type="RefSeq" id="WP_168571015.1">
    <property type="nucleotide sequence ID" value="NZ_CP051167.1"/>
</dbReference>
<dbReference type="GO" id="GO:0016052">
    <property type="term" value="P:carbohydrate catabolic process"/>
    <property type="evidence" value="ECO:0007669"/>
    <property type="project" value="TreeGrafter"/>
</dbReference>
<dbReference type="InterPro" id="IPR036365">
    <property type="entry name" value="PGBD-like_sf"/>
</dbReference>
<comment type="similarity">
    <text evidence="1">Belongs to the glycosyl hydrolase 25 family.</text>
</comment>
<feature type="domain" description="Peptidoglycan binding-like" evidence="5">
    <location>
        <begin position="196"/>
        <end position="252"/>
    </location>
</feature>
<dbReference type="SUPFAM" id="SSF47090">
    <property type="entry name" value="PGBD-like"/>
    <property type="match status" value="1"/>
</dbReference>
<dbReference type="InterPro" id="IPR002053">
    <property type="entry name" value="Glyco_hydro_25"/>
</dbReference>
<dbReference type="PANTHER" id="PTHR34135">
    <property type="entry name" value="LYSOZYME"/>
    <property type="match status" value="1"/>
</dbReference>
<evidence type="ECO:0000256" key="4">
    <source>
        <dbReference type="SAM" id="MobiDB-lite"/>
    </source>
</evidence>
<dbReference type="InterPro" id="IPR017853">
    <property type="entry name" value="GH"/>
</dbReference>
<dbReference type="GO" id="GO:0016998">
    <property type="term" value="P:cell wall macromolecule catabolic process"/>
    <property type="evidence" value="ECO:0007669"/>
    <property type="project" value="InterPro"/>
</dbReference>
<dbReference type="PROSITE" id="PS51904">
    <property type="entry name" value="GLYCOSYL_HYDROL_F25_2"/>
    <property type="match status" value="1"/>
</dbReference>
<evidence type="ECO:0000313" key="7">
    <source>
        <dbReference type="Proteomes" id="UP000500857"/>
    </source>
</evidence>
<keyword evidence="7" id="KW-1185">Reference proteome</keyword>
<organism evidence="6 7">
    <name type="scientific">Oxynema aestuarii AP17</name>
    <dbReference type="NCBI Taxonomy" id="2064643"/>
    <lineage>
        <taxon>Bacteria</taxon>
        <taxon>Bacillati</taxon>
        <taxon>Cyanobacteriota</taxon>
        <taxon>Cyanophyceae</taxon>
        <taxon>Oscillatoriophycideae</taxon>
        <taxon>Oscillatoriales</taxon>
        <taxon>Oscillatoriaceae</taxon>
        <taxon>Oxynema</taxon>
        <taxon>Oxynema aestuarii</taxon>
    </lineage>
</organism>
<dbReference type="GO" id="GO:0009253">
    <property type="term" value="P:peptidoglycan catabolic process"/>
    <property type="evidence" value="ECO:0007669"/>
    <property type="project" value="InterPro"/>
</dbReference>
<dbReference type="CDD" id="cd06524">
    <property type="entry name" value="GH25_YegX-like"/>
    <property type="match status" value="1"/>
</dbReference>
<dbReference type="Gene3D" id="3.20.20.80">
    <property type="entry name" value="Glycosidases"/>
    <property type="match status" value="1"/>
</dbReference>
<feature type="region of interest" description="Disordered" evidence="4">
    <location>
        <begin position="258"/>
        <end position="289"/>
    </location>
</feature>
<dbReference type="InterPro" id="IPR018077">
    <property type="entry name" value="Glyco_hydro_fam25_subgr"/>
</dbReference>
<dbReference type="EMBL" id="CP051167">
    <property type="protein sequence ID" value="QIZ72868.1"/>
    <property type="molecule type" value="Genomic_DNA"/>
</dbReference>
<evidence type="ECO:0000259" key="5">
    <source>
        <dbReference type="Pfam" id="PF01471"/>
    </source>
</evidence>
<dbReference type="InterPro" id="IPR002477">
    <property type="entry name" value="Peptidoglycan-bd-like"/>
</dbReference>
<reference evidence="6 7" key="1">
    <citation type="submission" date="2020-04" db="EMBL/GenBank/DDBJ databases">
        <authorList>
            <person name="Basu S."/>
            <person name="Maruthanayagam V."/>
            <person name="Chakraborty S."/>
            <person name="Pramanik A."/>
            <person name="Mukherjee J."/>
            <person name="Brink B."/>
        </authorList>
    </citation>
    <scope>NUCLEOTIDE SEQUENCE [LARGE SCALE GENOMIC DNA]</scope>
    <source>
        <strain evidence="6 7">AP17</strain>
    </source>
</reference>
<dbReference type="Pfam" id="PF01471">
    <property type="entry name" value="PG_binding_1"/>
    <property type="match status" value="1"/>
</dbReference>
<keyword evidence="3" id="KW-0326">Glycosidase</keyword>
<protein>
    <submittedName>
        <fullName evidence="6">Hydrolase</fullName>
    </submittedName>
</protein>
<evidence type="ECO:0000256" key="2">
    <source>
        <dbReference type="ARBA" id="ARBA00022801"/>
    </source>
</evidence>
<dbReference type="Pfam" id="PF01183">
    <property type="entry name" value="Glyco_hydro_25"/>
    <property type="match status" value="1"/>
</dbReference>
<name>A0A6H1U1W9_9CYAN</name>
<accession>A0A6H1U1W9</accession>
<dbReference type="Proteomes" id="UP000500857">
    <property type="component" value="Chromosome"/>
</dbReference>
<proteinExistence type="inferred from homology"/>
<keyword evidence="2 6" id="KW-0378">Hydrolase</keyword>
<dbReference type="AlphaFoldDB" id="A0A6H1U1W9"/>
<sequence>MCARGIDVSDWQDPVNWYSVAQSGMAFAFTKATEGATFVADTFRSNWNAIQSVGLARGAYHFYRAKQDPGAQADLFLSTVPLGPDDLPPVLDIEATDGVSASRILDGIGYWLDVVERETKRRPIIYTYPSFWERIGNPKSFSDYPLWIAHYGTQNPWVPGGWDGWTLWQYTDTGTVSGISGGVDINWFNVSREGARGSHVRYVQQRLNERGFYRGSIDGHFSSALTQAVLSFQRAMNLTADGIVGINTWTALMSLRAASATPSPPPPPPSPPPVWSPPPPPPPPRTPTPTPIIQLLDVFRFYQGFEHQTRAIDWLQGQISQAVLLEFARLWRNQSTSQPSLIRLLDVCKYYRGLPYQDQAVRWLQAQLSEGVLQEFARRWRSQNPDREVAQSSPPISLINVCEYYQGFDGQKAALQWLQGQIQNSTLEEFARRWRS</sequence>
<dbReference type="PANTHER" id="PTHR34135:SF2">
    <property type="entry name" value="LYSOZYME"/>
    <property type="match status" value="1"/>
</dbReference>